<proteinExistence type="predicted"/>
<dbReference type="Proteomes" id="UP000448292">
    <property type="component" value="Unassembled WGS sequence"/>
</dbReference>
<dbReference type="Pfam" id="PF03358">
    <property type="entry name" value="FMN_red"/>
    <property type="match status" value="1"/>
</dbReference>
<dbReference type="GO" id="GO:0016491">
    <property type="term" value="F:oxidoreductase activity"/>
    <property type="evidence" value="ECO:0007669"/>
    <property type="project" value="InterPro"/>
</dbReference>
<dbReference type="PANTHER" id="PTHR43278:SF1">
    <property type="entry name" value="IRON-SULFUR FLAVOPROTEIN MJ1083"/>
    <property type="match status" value="1"/>
</dbReference>
<keyword evidence="5" id="KW-1185">Reference proteome</keyword>
<dbReference type="InterPro" id="IPR029039">
    <property type="entry name" value="Flavoprotein-like_sf"/>
</dbReference>
<dbReference type="SUPFAM" id="SSF52218">
    <property type="entry name" value="Flavoproteins"/>
    <property type="match status" value="1"/>
</dbReference>
<evidence type="ECO:0000313" key="5">
    <source>
        <dbReference type="Proteomes" id="UP000448292"/>
    </source>
</evidence>
<dbReference type="PANTHER" id="PTHR43278">
    <property type="entry name" value="NAD(P)H-DEPENDENT FMN-CONTAINING OXIDOREDUCTASE YWQN-RELATED"/>
    <property type="match status" value="1"/>
</dbReference>
<keyword evidence="1" id="KW-0285">Flavoprotein</keyword>
<accession>A0A7M3MBQ5</accession>
<feature type="domain" description="NADPH-dependent FMN reductase-like" evidence="3">
    <location>
        <begin position="4"/>
        <end position="126"/>
    </location>
</feature>
<sequence length="215" mass="23076">MRCMKVLGISGSPRKDGTTARLVHKVLEATGLDFEFISLAGKDVRPCMFCLGCARDNVCKIKDYVSTVRESLVEAEAYVVGGCNMWSTLNGLAHNFLERFYQFHHLDQNPNTGKVGVAVGVGAENGRPPAVLISSMFQEFGIRPLGSVVAKGVYPCYTCGVGDTCTISNVQGLDAHGNIDMSRKPCLDTQPDVIGHARRMGERIAAALSSDSSGC</sequence>
<dbReference type="Gene3D" id="3.40.50.360">
    <property type="match status" value="1"/>
</dbReference>
<protein>
    <submittedName>
        <fullName evidence="4">Flavodoxin family protein</fullName>
    </submittedName>
</protein>
<evidence type="ECO:0000259" key="3">
    <source>
        <dbReference type="Pfam" id="PF03358"/>
    </source>
</evidence>
<gene>
    <name evidence="4" type="ORF">DPQ33_15875</name>
</gene>
<dbReference type="EMBL" id="QMIE01000018">
    <property type="protein sequence ID" value="TVM15172.1"/>
    <property type="molecule type" value="Genomic_DNA"/>
</dbReference>
<comment type="caution">
    <text evidence="4">The sequence shown here is derived from an EMBL/GenBank/DDBJ whole genome shotgun (WGS) entry which is preliminary data.</text>
</comment>
<dbReference type="InterPro" id="IPR051796">
    <property type="entry name" value="ISF_SsuE-like"/>
</dbReference>
<evidence type="ECO:0000256" key="1">
    <source>
        <dbReference type="ARBA" id="ARBA00022630"/>
    </source>
</evidence>
<organism evidence="4 5">
    <name type="scientific">Oceanidesulfovibrio indonesiensis</name>
    <dbReference type="NCBI Taxonomy" id="54767"/>
    <lineage>
        <taxon>Bacteria</taxon>
        <taxon>Pseudomonadati</taxon>
        <taxon>Thermodesulfobacteriota</taxon>
        <taxon>Desulfovibrionia</taxon>
        <taxon>Desulfovibrionales</taxon>
        <taxon>Desulfovibrionaceae</taxon>
        <taxon>Oceanidesulfovibrio</taxon>
    </lineage>
</organism>
<dbReference type="AlphaFoldDB" id="A0A7M3MBQ5"/>
<dbReference type="InterPro" id="IPR005025">
    <property type="entry name" value="FMN_Rdtase-like_dom"/>
</dbReference>
<dbReference type="OrthoDB" id="9790975at2"/>
<evidence type="ECO:0000256" key="2">
    <source>
        <dbReference type="ARBA" id="ARBA00022643"/>
    </source>
</evidence>
<reference evidence="4 5" key="1">
    <citation type="submission" date="2018-06" db="EMBL/GenBank/DDBJ databases">
        <title>Complete genome of Desulfovibrio indonesiensis P37SLT.</title>
        <authorList>
            <person name="Crispim J.S."/>
            <person name="Vidigal P.M.P."/>
            <person name="Silva L.C.F."/>
            <person name="Laguardia C.N."/>
            <person name="Araujo L.C."/>
            <person name="Dias R.S."/>
            <person name="Sousa M.P."/>
            <person name="Paula S.O."/>
            <person name="Silva C."/>
        </authorList>
    </citation>
    <scope>NUCLEOTIDE SEQUENCE [LARGE SCALE GENOMIC DNA]</scope>
    <source>
        <strain evidence="4 5">P37SLT</strain>
    </source>
</reference>
<name>A0A7M3MBQ5_9BACT</name>
<keyword evidence="2" id="KW-0288">FMN</keyword>
<evidence type="ECO:0000313" key="4">
    <source>
        <dbReference type="EMBL" id="TVM15172.1"/>
    </source>
</evidence>